<feature type="transmembrane region" description="Helical" evidence="6">
    <location>
        <begin position="352"/>
        <end position="374"/>
    </location>
</feature>
<feature type="transmembrane region" description="Helical" evidence="6">
    <location>
        <begin position="186"/>
        <end position="204"/>
    </location>
</feature>
<feature type="transmembrane region" description="Helical" evidence="6">
    <location>
        <begin position="56"/>
        <end position="78"/>
    </location>
</feature>
<feature type="transmembrane region" description="Helical" evidence="6">
    <location>
        <begin position="85"/>
        <end position="103"/>
    </location>
</feature>
<evidence type="ECO:0000256" key="1">
    <source>
        <dbReference type="ARBA" id="ARBA00004429"/>
    </source>
</evidence>
<evidence type="ECO:0000259" key="7">
    <source>
        <dbReference type="PROSITE" id="PS50850"/>
    </source>
</evidence>
<feature type="transmembrane region" description="Helical" evidence="6">
    <location>
        <begin position="109"/>
        <end position="134"/>
    </location>
</feature>
<dbReference type="Proteomes" id="UP001152658">
    <property type="component" value="Unassembled WGS sequence"/>
</dbReference>
<evidence type="ECO:0000313" key="8">
    <source>
        <dbReference type="EMBL" id="CAH8238006.1"/>
    </source>
</evidence>
<dbReference type="InterPro" id="IPR011701">
    <property type="entry name" value="MFS"/>
</dbReference>
<feature type="transmembrane region" description="Helical" evidence="6">
    <location>
        <begin position="155"/>
        <end position="174"/>
    </location>
</feature>
<feature type="transmembrane region" description="Helical" evidence="6">
    <location>
        <begin position="380"/>
        <end position="399"/>
    </location>
</feature>
<dbReference type="PROSITE" id="PS50850">
    <property type="entry name" value="MFS"/>
    <property type="match status" value="1"/>
</dbReference>
<feature type="domain" description="Major facilitator superfamily (MFS) profile" evidence="7">
    <location>
        <begin position="19"/>
        <end position="406"/>
    </location>
</feature>
<feature type="transmembrane region" description="Helical" evidence="6">
    <location>
        <begin position="230"/>
        <end position="255"/>
    </location>
</feature>
<gene>
    <name evidence="8" type="primary">gluP</name>
    <name evidence="8" type="ORF">VAE063_950605</name>
</gene>
<evidence type="ECO:0000256" key="4">
    <source>
        <dbReference type="ARBA" id="ARBA00022989"/>
    </source>
</evidence>
<name>A0ABN8TTP0_9VIBR</name>
<organism evidence="8 9">
    <name type="scientific">Vibrio aestuarianus</name>
    <dbReference type="NCBI Taxonomy" id="28171"/>
    <lineage>
        <taxon>Bacteria</taxon>
        <taxon>Pseudomonadati</taxon>
        <taxon>Pseudomonadota</taxon>
        <taxon>Gammaproteobacteria</taxon>
        <taxon>Vibrionales</taxon>
        <taxon>Vibrionaceae</taxon>
        <taxon>Vibrio</taxon>
    </lineage>
</organism>
<protein>
    <submittedName>
        <fullName evidence="8">Glucose/galactose transporter</fullName>
    </submittedName>
</protein>
<evidence type="ECO:0000256" key="2">
    <source>
        <dbReference type="ARBA" id="ARBA00022475"/>
    </source>
</evidence>
<dbReference type="PANTHER" id="PTHR43702">
    <property type="entry name" value="L-FUCOSE-PROTON SYMPORTER"/>
    <property type="match status" value="1"/>
</dbReference>
<dbReference type="SUPFAM" id="SSF103473">
    <property type="entry name" value="MFS general substrate transporter"/>
    <property type="match status" value="1"/>
</dbReference>
<feature type="transmembrane region" description="Helical" evidence="6">
    <location>
        <begin position="321"/>
        <end position="345"/>
    </location>
</feature>
<evidence type="ECO:0000313" key="9">
    <source>
        <dbReference type="Proteomes" id="UP001152658"/>
    </source>
</evidence>
<sequence length="413" mass="43789">MMQACSTLSRKSRRQIVVTCSLLCCVFFSWGFLTALNSILIPYLQQVFALSYTQSMYIQVIFSASPLLVSLPAANLINSIGYKKALLAGLLLVAMGALLFIPATESVSFGFILFAVAILASGVGAIQVVANPYIAHVGESSKTASRLSMAQGVNSLGTTIAPYLGSVLLFSATATEPGAQIRLVQLPYVGVAVALLLLCVIIFFSEMAEPKHEASKTAVSTNSLWQYRQLMFGVVAIFCYTGAETSIAAFLVSYLRNPAIANVDVELAGKLVALYWAGAMIGRLSGSALFLRYNARILLIGCAVTALFFLGIAMIELSYLGAIALIMIGLCHSIMYPVIFSLAVFGVEDKAAASGVLVMAGVGGAVLPFIQAIVADNFGLASSLFVPAVSYVYILFYSLKGWQPSSTVCEANS</sequence>
<keyword evidence="4 6" id="KW-1133">Transmembrane helix</keyword>
<keyword evidence="5 6" id="KW-0472">Membrane</keyword>
<dbReference type="Pfam" id="PF07690">
    <property type="entry name" value="MFS_1"/>
    <property type="match status" value="1"/>
</dbReference>
<dbReference type="RefSeq" id="WP_261916877.1">
    <property type="nucleotide sequence ID" value="NZ_CALYLH010000103.1"/>
</dbReference>
<accession>A0ABN8TTP0</accession>
<evidence type="ECO:0000256" key="3">
    <source>
        <dbReference type="ARBA" id="ARBA00022692"/>
    </source>
</evidence>
<reference evidence="8" key="1">
    <citation type="submission" date="2022-06" db="EMBL/GenBank/DDBJ databases">
        <authorList>
            <person name="Goudenege D."/>
            <person name="Le Roux F."/>
        </authorList>
    </citation>
    <scope>NUCLEOTIDE SEQUENCE</scope>
    <source>
        <strain evidence="8">12-063</strain>
    </source>
</reference>
<keyword evidence="2" id="KW-1003">Cell membrane</keyword>
<dbReference type="Gene3D" id="1.20.1250.20">
    <property type="entry name" value="MFS general substrate transporter like domains"/>
    <property type="match status" value="2"/>
</dbReference>
<feature type="transmembrane region" description="Helical" evidence="6">
    <location>
        <begin position="16"/>
        <end position="44"/>
    </location>
</feature>
<dbReference type="InterPro" id="IPR036259">
    <property type="entry name" value="MFS_trans_sf"/>
</dbReference>
<dbReference type="PANTHER" id="PTHR43702:SF3">
    <property type="entry name" value="PROTEIN TSGA"/>
    <property type="match status" value="1"/>
</dbReference>
<feature type="transmembrane region" description="Helical" evidence="6">
    <location>
        <begin position="267"/>
        <end position="285"/>
    </location>
</feature>
<comment type="caution">
    <text evidence="8">The sequence shown here is derived from an EMBL/GenBank/DDBJ whole genome shotgun (WGS) entry which is preliminary data.</text>
</comment>
<dbReference type="EMBL" id="CALYLK010000136">
    <property type="protein sequence ID" value="CAH8238006.1"/>
    <property type="molecule type" value="Genomic_DNA"/>
</dbReference>
<evidence type="ECO:0000256" key="6">
    <source>
        <dbReference type="SAM" id="Phobius"/>
    </source>
</evidence>
<dbReference type="InterPro" id="IPR050375">
    <property type="entry name" value="MFS_TsgA-like"/>
</dbReference>
<comment type="subcellular location">
    <subcellularLocation>
        <location evidence="1">Cell inner membrane</location>
        <topology evidence="1">Multi-pass membrane protein</topology>
    </subcellularLocation>
</comment>
<keyword evidence="9" id="KW-1185">Reference proteome</keyword>
<keyword evidence="3 6" id="KW-0812">Transmembrane</keyword>
<evidence type="ECO:0000256" key="5">
    <source>
        <dbReference type="ARBA" id="ARBA00023136"/>
    </source>
</evidence>
<feature type="transmembrane region" description="Helical" evidence="6">
    <location>
        <begin position="297"/>
        <end position="315"/>
    </location>
</feature>
<proteinExistence type="predicted"/>
<dbReference type="InterPro" id="IPR020846">
    <property type="entry name" value="MFS_dom"/>
</dbReference>